<dbReference type="GO" id="GO:0015774">
    <property type="term" value="P:polysaccharide transport"/>
    <property type="evidence" value="ECO:0007669"/>
    <property type="project" value="InterPro"/>
</dbReference>
<organism evidence="1">
    <name type="scientific">Cyprideis torosa</name>
    <dbReference type="NCBI Taxonomy" id="163714"/>
    <lineage>
        <taxon>Eukaryota</taxon>
        <taxon>Metazoa</taxon>
        <taxon>Ecdysozoa</taxon>
        <taxon>Arthropoda</taxon>
        <taxon>Crustacea</taxon>
        <taxon>Oligostraca</taxon>
        <taxon>Ostracoda</taxon>
        <taxon>Podocopa</taxon>
        <taxon>Podocopida</taxon>
        <taxon>Cytherocopina</taxon>
        <taxon>Cytheroidea</taxon>
        <taxon>Cytherideidae</taxon>
        <taxon>Cyprideis</taxon>
    </lineage>
</organism>
<dbReference type="Pfam" id="PF05159">
    <property type="entry name" value="Capsule_synth"/>
    <property type="match status" value="1"/>
</dbReference>
<evidence type="ECO:0000313" key="1">
    <source>
        <dbReference type="EMBL" id="CAD7235710.1"/>
    </source>
</evidence>
<protein>
    <submittedName>
        <fullName evidence="1">Uncharacterized protein</fullName>
    </submittedName>
</protein>
<dbReference type="Gene3D" id="3.40.50.150">
    <property type="entry name" value="Vaccinia Virus protein VP39"/>
    <property type="match status" value="1"/>
</dbReference>
<feature type="non-terminal residue" evidence="1">
    <location>
        <position position="182"/>
    </location>
</feature>
<reference evidence="1" key="1">
    <citation type="submission" date="2020-11" db="EMBL/GenBank/DDBJ databases">
        <authorList>
            <person name="Tran Van P."/>
        </authorList>
    </citation>
    <scope>NUCLEOTIDE SEQUENCE</scope>
</reference>
<dbReference type="GO" id="GO:0000271">
    <property type="term" value="P:polysaccharide biosynthetic process"/>
    <property type="evidence" value="ECO:0007669"/>
    <property type="project" value="InterPro"/>
</dbReference>
<dbReference type="EMBL" id="OB674315">
    <property type="protein sequence ID" value="CAD7235710.1"/>
    <property type="molecule type" value="Genomic_DNA"/>
</dbReference>
<gene>
    <name evidence="1" type="ORF">CTOB1V02_LOCUS13525</name>
</gene>
<sequence>MVEGDYLEFGVYRGKSFAEAYHALQQQFQNRIRLKTGGLPVLSAEDAQLDSFNPGEYACSEEQFRKNLVKLKVPSERPSGLEALLANDPKNALADPKLLTRAERLMAQISTEYISKYNNAPLTVQHLELPEGRKVLLVDQTAGDMSLKYGLVDADAQTILQTVLDEQPDATILLKAHPDVIA</sequence>
<accession>A0A7R8WV45</accession>
<proteinExistence type="predicted"/>
<dbReference type="InterPro" id="IPR007833">
    <property type="entry name" value="Capsule_polysaccharide_synth"/>
</dbReference>
<name>A0A7R8WV45_9CRUS</name>
<dbReference type="InterPro" id="IPR029063">
    <property type="entry name" value="SAM-dependent_MTases_sf"/>
</dbReference>
<dbReference type="AlphaFoldDB" id="A0A7R8WV45"/>